<dbReference type="PROSITE" id="PS50088">
    <property type="entry name" value="ANK_REPEAT"/>
    <property type="match status" value="3"/>
</dbReference>
<dbReference type="SUPFAM" id="SSF48403">
    <property type="entry name" value="Ankyrin repeat"/>
    <property type="match status" value="1"/>
</dbReference>
<protein>
    <recommendedName>
        <fullName evidence="6">Ankyrin repeat domain-containing protein 39</fullName>
    </recommendedName>
</protein>
<dbReference type="GO" id="GO:0085020">
    <property type="term" value="P:protein K6-linked ubiquitination"/>
    <property type="evidence" value="ECO:0007669"/>
    <property type="project" value="TreeGrafter"/>
</dbReference>
<dbReference type="SMART" id="SM00248">
    <property type="entry name" value="ANK"/>
    <property type="match status" value="3"/>
</dbReference>
<dbReference type="AlphaFoldDB" id="A0A8J2RS52"/>
<feature type="repeat" description="ANK" evidence="3">
    <location>
        <begin position="89"/>
        <end position="121"/>
    </location>
</feature>
<evidence type="ECO:0000256" key="3">
    <source>
        <dbReference type="PROSITE-ProRule" id="PRU00023"/>
    </source>
</evidence>
<evidence type="ECO:0000313" key="4">
    <source>
        <dbReference type="EMBL" id="CAH0108708.1"/>
    </source>
</evidence>
<dbReference type="GO" id="GO:0004842">
    <property type="term" value="F:ubiquitin-protein transferase activity"/>
    <property type="evidence" value="ECO:0007669"/>
    <property type="project" value="TreeGrafter"/>
</dbReference>
<evidence type="ECO:0000256" key="2">
    <source>
        <dbReference type="ARBA" id="ARBA00023043"/>
    </source>
</evidence>
<keyword evidence="2 3" id="KW-0040">ANK repeat</keyword>
<dbReference type="Proteomes" id="UP000789390">
    <property type="component" value="Unassembled WGS sequence"/>
</dbReference>
<dbReference type="GO" id="GO:0070531">
    <property type="term" value="C:BRCA1-A complex"/>
    <property type="evidence" value="ECO:0007669"/>
    <property type="project" value="TreeGrafter"/>
</dbReference>
<comment type="caution">
    <text evidence="4">The sequence shown here is derived from an EMBL/GenBank/DDBJ whole genome shotgun (WGS) entry which is preliminary data.</text>
</comment>
<dbReference type="GO" id="GO:0031436">
    <property type="term" value="C:BRCA1-BARD1 complex"/>
    <property type="evidence" value="ECO:0007669"/>
    <property type="project" value="TreeGrafter"/>
</dbReference>
<dbReference type="PRINTS" id="PR01415">
    <property type="entry name" value="ANKYRIN"/>
</dbReference>
<proteinExistence type="predicted"/>
<gene>
    <name evidence="4" type="ORF">DGAL_LOCUS12105</name>
</gene>
<sequence length="175" mass="19043">MDQCTHHNCQHTASMSQTLEEMDFERGPWSAALDGDLNRLSKLLQKVKADAVDSSGYSSLHYASRAGHLEVVKYLVAHGANVNLPTRSNQSSPLHRACQQGHLLVVKFLLQKGADAGSQDSDGCTPLHRAALANHADICQLLISQKPQIANVFDSRSRLPKDCCSSATLKQLLNA</sequence>
<feature type="repeat" description="ANK" evidence="3">
    <location>
        <begin position="122"/>
        <end position="144"/>
    </location>
</feature>
<name>A0A8J2RS52_9CRUS</name>
<dbReference type="PANTHER" id="PTHR24171:SF8">
    <property type="entry name" value="BRCA1-ASSOCIATED RING DOMAIN PROTEIN 1"/>
    <property type="match status" value="1"/>
</dbReference>
<keyword evidence="5" id="KW-1185">Reference proteome</keyword>
<dbReference type="InterPro" id="IPR036770">
    <property type="entry name" value="Ankyrin_rpt-contain_sf"/>
</dbReference>
<evidence type="ECO:0008006" key="6">
    <source>
        <dbReference type="Google" id="ProtNLM"/>
    </source>
</evidence>
<feature type="repeat" description="ANK" evidence="3">
    <location>
        <begin position="55"/>
        <end position="87"/>
    </location>
</feature>
<organism evidence="4 5">
    <name type="scientific">Daphnia galeata</name>
    <dbReference type="NCBI Taxonomy" id="27404"/>
    <lineage>
        <taxon>Eukaryota</taxon>
        <taxon>Metazoa</taxon>
        <taxon>Ecdysozoa</taxon>
        <taxon>Arthropoda</taxon>
        <taxon>Crustacea</taxon>
        <taxon>Branchiopoda</taxon>
        <taxon>Diplostraca</taxon>
        <taxon>Cladocera</taxon>
        <taxon>Anomopoda</taxon>
        <taxon>Daphniidae</taxon>
        <taxon>Daphnia</taxon>
    </lineage>
</organism>
<evidence type="ECO:0000313" key="5">
    <source>
        <dbReference type="Proteomes" id="UP000789390"/>
    </source>
</evidence>
<dbReference type="InterPro" id="IPR002110">
    <property type="entry name" value="Ankyrin_rpt"/>
</dbReference>
<dbReference type="Gene3D" id="1.25.40.20">
    <property type="entry name" value="Ankyrin repeat-containing domain"/>
    <property type="match status" value="1"/>
</dbReference>
<dbReference type="PANTHER" id="PTHR24171">
    <property type="entry name" value="ANKYRIN REPEAT DOMAIN-CONTAINING PROTEIN 39-RELATED"/>
    <property type="match status" value="1"/>
</dbReference>
<dbReference type="Pfam" id="PF12796">
    <property type="entry name" value="Ank_2"/>
    <property type="match status" value="1"/>
</dbReference>
<accession>A0A8J2RS52</accession>
<evidence type="ECO:0000256" key="1">
    <source>
        <dbReference type="ARBA" id="ARBA00022737"/>
    </source>
</evidence>
<dbReference type="PROSITE" id="PS50297">
    <property type="entry name" value="ANK_REP_REGION"/>
    <property type="match status" value="3"/>
</dbReference>
<reference evidence="4" key="1">
    <citation type="submission" date="2021-11" db="EMBL/GenBank/DDBJ databases">
        <authorList>
            <person name="Schell T."/>
        </authorList>
    </citation>
    <scope>NUCLEOTIDE SEQUENCE</scope>
    <source>
        <strain evidence="4">M5</strain>
    </source>
</reference>
<dbReference type="Pfam" id="PF00023">
    <property type="entry name" value="Ank"/>
    <property type="match status" value="1"/>
</dbReference>
<dbReference type="EMBL" id="CAKKLH010000287">
    <property type="protein sequence ID" value="CAH0108708.1"/>
    <property type="molecule type" value="Genomic_DNA"/>
</dbReference>
<keyword evidence="1" id="KW-0677">Repeat</keyword>
<dbReference type="OrthoDB" id="6339901at2759"/>